<comment type="caution">
    <text evidence="3">The sequence shown here is derived from an EMBL/GenBank/DDBJ whole genome shotgun (WGS) entry which is preliminary data.</text>
</comment>
<feature type="domain" description="DUF1707" evidence="2">
    <location>
        <begin position="16"/>
        <end position="67"/>
    </location>
</feature>
<keyword evidence="4" id="KW-1185">Reference proteome</keyword>
<evidence type="ECO:0000313" key="4">
    <source>
        <dbReference type="Proteomes" id="UP001595836"/>
    </source>
</evidence>
<dbReference type="Proteomes" id="UP001595836">
    <property type="component" value="Unassembled WGS sequence"/>
</dbReference>
<dbReference type="PANTHER" id="PTHR40763:SF4">
    <property type="entry name" value="DUF1707 DOMAIN-CONTAINING PROTEIN"/>
    <property type="match status" value="1"/>
</dbReference>
<name>A0ABV9PSV8_9ACTN</name>
<accession>A0ABV9PSV8</accession>
<dbReference type="EMBL" id="JBHSHP010000021">
    <property type="protein sequence ID" value="MFC4754808.1"/>
    <property type="molecule type" value="Genomic_DNA"/>
</dbReference>
<proteinExistence type="predicted"/>
<dbReference type="RefSeq" id="WP_344993750.1">
    <property type="nucleotide sequence ID" value="NZ_BAABCD010000022.1"/>
</dbReference>
<organism evidence="3 4">
    <name type="scientific">Dietzia aurantiaca</name>
    <dbReference type="NCBI Taxonomy" id="983873"/>
    <lineage>
        <taxon>Bacteria</taxon>
        <taxon>Bacillati</taxon>
        <taxon>Actinomycetota</taxon>
        <taxon>Actinomycetes</taxon>
        <taxon>Mycobacteriales</taxon>
        <taxon>Dietziaceae</taxon>
        <taxon>Dietzia</taxon>
    </lineage>
</organism>
<evidence type="ECO:0000313" key="3">
    <source>
        <dbReference type="EMBL" id="MFC4754808.1"/>
    </source>
</evidence>
<dbReference type="Pfam" id="PF08044">
    <property type="entry name" value="DUF1707"/>
    <property type="match status" value="1"/>
</dbReference>
<evidence type="ECO:0000256" key="1">
    <source>
        <dbReference type="SAM" id="MobiDB-lite"/>
    </source>
</evidence>
<feature type="region of interest" description="Disordered" evidence="1">
    <location>
        <begin position="1"/>
        <end position="24"/>
    </location>
</feature>
<protein>
    <submittedName>
        <fullName evidence="3">DUF1707 domain-containing protein</fullName>
    </submittedName>
</protein>
<gene>
    <name evidence="3" type="ORF">ACFO7U_08445</name>
</gene>
<feature type="compositionally biased region" description="Basic and acidic residues" evidence="1">
    <location>
        <begin position="72"/>
        <end position="94"/>
    </location>
</feature>
<reference evidence="4" key="1">
    <citation type="journal article" date="2019" name="Int. J. Syst. Evol. Microbiol.">
        <title>The Global Catalogue of Microorganisms (GCM) 10K type strain sequencing project: providing services to taxonomists for standard genome sequencing and annotation.</title>
        <authorList>
            <consortium name="The Broad Institute Genomics Platform"/>
            <consortium name="The Broad Institute Genome Sequencing Center for Infectious Disease"/>
            <person name="Wu L."/>
            <person name="Ma J."/>
        </authorList>
    </citation>
    <scope>NUCLEOTIDE SEQUENCE [LARGE SCALE GENOMIC DNA]</scope>
    <source>
        <strain evidence="4">JCM 11882</strain>
    </source>
</reference>
<dbReference type="PANTHER" id="PTHR40763">
    <property type="entry name" value="MEMBRANE PROTEIN-RELATED"/>
    <property type="match status" value="1"/>
</dbReference>
<dbReference type="InterPro" id="IPR012551">
    <property type="entry name" value="DUF1707_SHOCT-like"/>
</dbReference>
<feature type="region of interest" description="Disordered" evidence="1">
    <location>
        <begin position="71"/>
        <end position="104"/>
    </location>
</feature>
<sequence length="226" mass="24521">MDDDATSDPDRNIPAVRASDAERHETARILQEAFSEGRLTVAEFDERTTQAYQALFRTDLAALTVDLSPARRQFDPRPAPESDVRPEPRHDRVPANRVTGQPGTSASVAVMSGCERSAVWTIADAHTAVAVMGGISIDLREADLQSRETTIRAFAVWGGIEIIVPDDLHLVMDGFGLMGGFAEDRSTCKEDPRPVRQAPPGAPTVRVTGLALMGGVGVRRVPRPER</sequence>
<evidence type="ECO:0000259" key="2">
    <source>
        <dbReference type="Pfam" id="PF08044"/>
    </source>
</evidence>